<evidence type="ECO:0000256" key="1">
    <source>
        <dbReference type="SAM" id="Phobius"/>
    </source>
</evidence>
<evidence type="ECO:0000313" key="2">
    <source>
        <dbReference type="EMBL" id="EAW10113.1"/>
    </source>
</evidence>
<dbReference type="STRING" id="344612.A1CGV8"/>
<dbReference type="EMBL" id="DS027054">
    <property type="protein sequence ID" value="EAW10113.1"/>
    <property type="molecule type" value="Genomic_DNA"/>
</dbReference>
<feature type="transmembrane region" description="Helical" evidence="1">
    <location>
        <begin position="6"/>
        <end position="25"/>
    </location>
</feature>
<dbReference type="eggNOG" id="ENOG502RZ2M">
    <property type="taxonomic scope" value="Eukaryota"/>
</dbReference>
<dbReference type="GO" id="GO:0016491">
    <property type="term" value="F:oxidoreductase activity"/>
    <property type="evidence" value="ECO:0007669"/>
    <property type="project" value="TreeGrafter"/>
</dbReference>
<keyword evidence="1" id="KW-0472">Membrane</keyword>
<name>A1CGV8_ASPCL</name>
<dbReference type="VEuPathDB" id="FungiDB:ACLA_045780"/>
<dbReference type="SUPFAM" id="SSF51905">
    <property type="entry name" value="FAD/NAD(P)-binding domain"/>
    <property type="match status" value="1"/>
</dbReference>
<dbReference type="AlphaFoldDB" id="A1CGV8"/>
<evidence type="ECO:0000313" key="3">
    <source>
        <dbReference type="Proteomes" id="UP000006701"/>
    </source>
</evidence>
<proteinExistence type="predicted"/>
<dbReference type="Gene3D" id="3.50.50.60">
    <property type="entry name" value="FAD/NAD(P)-binding domain"/>
    <property type="match status" value="2"/>
</dbReference>
<keyword evidence="1" id="KW-1133">Transmembrane helix</keyword>
<dbReference type="Pfam" id="PF13450">
    <property type="entry name" value="NAD_binding_8"/>
    <property type="match status" value="1"/>
</dbReference>
<dbReference type="InterPro" id="IPR036188">
    <property type="entry name" value="FAD/NAD-bd_sf"/>
</dbReference>
<organism evidence="2 3">
    <name type="scientific">Aspergillus clavatus (strain ATCC 1007 / CBS 513.65 / DSM 816 / NCTC 3887 / NRRL 1 / QM 1276 / 107)</name>
    <dbReference type="NCBI Taxonomy" id="344612"/>
    <lineage>
        <taxon>Eukaryota</taxon>
        <taxon>Fungi</taxon>
        <taxon>Dikarya</taxon>
        <taxon>Ascomycota</taxon>
        <taxon>Pezizomycotina</taxon>
        <taxon>Eurotiomycetes</taxon>
        <taxon>Eurotiomycetidae</taxon>
        <taxon>Eurotiales</taxon>
        <taxon>Aspergillaceae</taxon>
        <taxon>Aspergillus</taxon>
        <taxon>Aspergillus subgen. Fumigati</taxon>
    </lineage>
</organism>
<dbReference type="Gene3D" id="3.90.660.10">
    <property type="match status" value="1"/>
</dbReference>
<dbReference type="GeneID" id="4704340"/>
<keyword evidence="1" id="KW-0812">Transmembrane</keyword>
<dbReference type="OMA" id="CFFVAPK"/>
<dbReference type="RefSeq" id="XP_001271539.1">
    <property type="nucleotide sequence ID" value="XM_001271538.1"/>
</dbReference>
<gene>
    <name evidence="2" type="ORF">ACLA_045780</name>
</gene>
<keyword evidence="3" id="KW-1185">Reference proteome</keyword>
<reference evidence="2 3" key="1">
    <citation type="journal article" date="2008" name="PLoS Genet.">
        <title>Genomic islands in the pathogenic filamentous fungus Aspergillus fumigatus.</title>
        <authorList>
            <person name="Fedorova N.D."/>
            <person name="Khaldi N."/>
            <person name="Joardar V.S."/>
            <person name="Maiti R."/>
            <person name="Amedeo P."/>
            <person name="Anderson M.J."/>
            <person name="Crabtree J."/>
            <person name="Silva J.C."/>
            <person name="Badger J.H."/>
            <person name="Albarraq A."/>
            <person name="Angiuoli S."/>
            <person name="Bussey H."/>
            <person name="Bowyer P."/>
            <person name="Cotty P.J."/>
            <person name="Dyer P.S."/>
            <person name="Egan A."/>
            <person name="Galens K."/>
            <person name="Fraser-Liggett C.M."/>
            <person name="Haas B.J."/>
            <person name="Inman J.M."/>
            <person name="Kent R."/>
            <person name="Lemieux S."/>
            <person name="Malavazi I."/>
            <person name="Orvis J."/>
            <person name="Roemer T."/>
            <person name="Ronning C.M."/>
            <person name="Sundaram J.P."/>
            <person name="Sutton G."/>
            <person name="Turner G."/>
            <person name="Venter J.C."/>
            <person name="White O.R."/>
            <person name="Whitty B.R."/>
            <person name="Youngman P."/>
            <person name="Wolfe K.H."/>
            <person name="Goldman G.H."/>
            <person name="Wortman J.R."/>
            <person name="Jiang B."/>
            <person name="Denning D.W."/>
            <person name="Nierman W.C."/>
        </authorList>
    </citation>
    <scope>NUCLEOTIDE SEQUENCE [LARGE SCALE GENOMIC DNA]</scope>
    <source>
        <strain evidence="3">ATCC 1007 / CBS 513.65 / DSM 816 / NCTC 3887 / NRRL 1</strain>
    </source>
</reference>
<protein>
    <recommendedName>
        <fullName evidence="4">Amine oxidase domain-containing protein</fullName>
    </recommendedName>
</protein>
<dbReference type="InterPro" id="IPR050464">
    <property type="entry name" value="Zeta_carotene_desat/Oxidored"/>
</dbReference>
<dbReference type="PANTHER" id="PTHR42923:SF42">
    <property type="entry name" value="AMINE OXIDASE DOMAIN-CONTAINING PROTEIN"/>
    <property type="match status" value="1"/>
</dbReference>
<dbReference type="KEGG" id="act:ACLA_045780"/>
<accession>A1CGV8</accession>
<dbReference type="OrthoDB" id="5977668at2759"/>
<dbReference type="HOGENOM" id="CLU_028123_3_1_1"/>
<sequence>MKEDRRHVAVVGTGMAGLVTAYLLHHDPQQRYRVRLMDKRDQVSLSAESVAVPSSQPGEKKSVWADVPMRAFAGGFYENLGRMYDYLGVRYHPQPFLFGFSRLASRPQQHEEAPYMVHASNFHQLGPLLPRRGDFFQWALEAALVLLCYLWFTVCCFFVAPTEDESFGHYLRRIYLPRHYNANYLLPLMSSVCTCSHAELLRFPAADVLGYKQRTHRQPHYVVTDGVHKAQETLLRGLDVRLGVHSTRVTPTANRVELTYRLADSDADKTEVFDLVVLAVSPDIVASVFEPLTSSLRDVPTTTVTTVAHTDYAALSRIGLDGSKPGGGISSRPGSPQHIYLRSNGSSTEAVHAQPNSILVTTNPLTPIDQSKIIRSASFTRVLRSPQSRRLINRIFDDGRADATAIGSWRNGDGGVYLAGGWCWDGMVLLEGCIVSAMRVASDLGVEVPWAP</sequence>
<evidence type="ECO:0008006" key="4">
    <source>
        <dbReference type="Google" id="ProtNLM"/>
    </source>
</evidence>
<dbReference type="PANTHER" id="PTHR42923">
    <property type="entry name" value="PROTOPORPHYRINOGEN OXIDASE"/>
    <property type="match status" value="1"/>
</dbReference>
<dbReference type="Proteomes" id="UP000006701">
    <property type="component" value="Unassembled WGS sequence"/>
</dbReference>